<dbReference type="AlphaFoldDB" id="A0A1B5L2J0"/>
<reference evidence="2" key="1">
    <citation type="journal article" date="2016" name="Genome Announc.">
        <title>Genome sequence of Ustilaginoidea virens IPU010, a rice pathogenic fungus causing false smut.</title>
        <authorList>
            <person name="Kumagai T."/>
            <person name="Ishii T."/>
            <person name="Terai G."/>
            <person name="Umemura M."/>
            <person name="Machida M."/>
            <person name="Asai K."/>
        </authorList>
    </citation>
    <scope>NUCLEOTIDE SEQUENCE [LARGE SCALE GENOMIC DNA]</scope>
    <source>
        <strain evidence="2">IPU010</strain>
    </source>
</reference>
<dbReference type="Proteomes" id="UP000054053">
    <property type="component" value="Unassembled WGS sequence"/>
</dbReference>
<protein>
    <submittedName>
        <fullName evidence="1">Uncharacterized protein</fullName>
    </submittedName>
</protein>
<name>A0A1B5L2J0_USTVR</name>
<sequence>MVFLCNLTAGGLGASCDWQIVVELLAGRHGLGMLASILPGFLGAGRLLGVDATSVAAALAPPAKLVLEKDLLSPCQTVKVFDLGIRPAAVEPAPLDRAFGRLGRSHKGNGAEFRLCNGRARRRGVLAHEASRYAARPTGSRRHGRRRGSRNAVCYAADELKLLAPDKIWAPRVYHGAKWCGNRRPLQETSRHAQLKIAREERKKQSSGGADRSLCWRLAATSRRGVTNRHAIYGCIQCFNGWGTDVGGMWALVTEEEEEKKDVDIEAACEKRKQRGRAVTGVCLFNVGVGFAFFKARLKKKARL</sequence>
<evidence type="ECO:0000313" key="1">
    <source>
        <dbReference type="EMBL" id="GAO17630.1"/>
    </source>
</evidence>
<gene>
    <name evidence="1" type="ORF">UVI_02001930</name>
</gene>
<comment type="caution">
    <text evidence="1">The sequence shown here is derived from an EMBL/GenBank/DDBJ whole genome shotgun (WGS) entry which is preliminary data.</text>
</comment>
<evidence type="ECO:0000313" key="2">
    <source>
        <dbReference type="Proteomes" id="UP000054053"/>
    </source>
</evidence>
<organism evidence="1 2">
    <name type="scientific">Ustilaginoidea virens</name>
    <name type="common">Rice false smut fungus</name>
    <name type="synonym">Villosiclava virens</name>
    <dbReference type="NCBI Taxonomy" id="1159556"/>
    <lineage>
        <taxon>Eukaryota</taxon>
        <taxon>Fungi</taxon>
        <taxon>Dikarya</taxon>
        <taxon>Ascomycota</taxon>
        <taxon>Pezizomycotina</taxon>
        <taxon>Sordariomycetes</taxon>
        <taxon>Hypocreomycetidae</taxon>
        <taxon>Hypocreales</taxon>
        <taxon>Clavicipitaceae</taxon>
        <taxon>Ustilaginoidea</taxon>
    </lineage>
</organism>
<proteinExistence type="predicted"/>
<accession>A0A1B5L2J0</accession>
<dbReference type="EMBL" id="BBTG02000001">
    <property type="protein sequence ID" value="GAO17630.1"/>
    <property type="molecule type" value="Genomic_DNA"/>
</dbReference>